<accession>A0A9N9NAA4</accession>
<reference evidence="1" key="1">
    <citation type="submission" date="2021-06" db="EMBL/GenBank/DDBJ databases">
        <authorList>
            <person name="Kallberg Y."/>
            <person name="Tangrot J."/>
            <person name="Rosling A."/>
        </authorList>
    </citation>
    <scope>NUCLEOTIDE SEQUENCE</scope>
    <source>
        <strain evidence="1">FL130A</strain>
    </source>
</reference>
<comment type="caution">
    <text evidence="1">The sequence shown here is derived from an EMBL/GenBank/DDBJ whole genome shotgun (WGS) entry which is preliminary data.</text>
</comment>
<dbReference type="AlphaFoldDB" id="A0A9N9NAA4"/>
<proteinExistence type="predicted"/>
<name>A0A9N9NAA4_9GLOM</name>
<dbReference type="Proteomes" id="UP000789508">
    <property type="component" value="Unassembled WGS sequence"/>
</dbReference>
<keyword evidence="2" id="KW-1185">Reference proteome</keyword>
<dbReference type="EMBL" id="CAJVPS010025363">
    <property type="protein sequence ID" value="CAG8718743.1"/>
    <property type="molecule type" value="Genomic_DNA"/>
</dbReference>
<evidence type="ECO:0000313" key="1">
    <source>
        <dbReference type="EMBL" id="CAG8718743.1"/>
    </source>
</evidence>
<sequence>NPDKLLRVIKKKQVEFVLKTLHEDPVSGHLGENITIEKAKA</sequence>
<protein>
    <submittedName>
        <fullName evidence="1">3474_t:CDS:1</fullName>
    </submittedName>
</protein>
<feature type="non-terminal residue" evidence="1">
    <location>
        <position position="1"/>
    </location>
</feature>
<gene>
    <name evidence="1" type="ORF">ALEPTO_LOCUS12178</name>
</gene>
<evidence type="ECO:0000313" key="2">
    <source>
        <dbReference type="Proteomes" id="UP000789508"/>
    </source>
</evidence>
<organism evidence="1 2">
    <name type="scientific">Ambispora leptoticha</name>
    <dbReference type="NCBI Taxonomy" id="144679"/>
    <lineage>
        <taxon>Eukaryota</taxon>
        <taxon>Fungi</taxon>
        <taxon>Fungi incertae sedis</taxon>
        <taxon>Mucoromycota</taxon>
        <taxon>Glomeromycotina</taxon>
        <taxon>Glomeromycetes</taxon>
        <taxon>Archaeosporales</taxon>
        <taxon>Ambisporaceae</taxon>
        <taxon>Ambispora</taxon>
    </lineage>
</organism>